<keyword evidence="2" id="KW-1185">Reference proteome</keyword>
<accession>A0ABR4QQT7</accession>
<dbReference type="EMBL" id="JAKROA010000001">
    <property type="protein sequence ID" value="KAL5111775.1"/>
    <property type="molecule type" value="Genomic_DNA"/>
</dbReference>
<evidence type="ECO:0000313" key="2">
    <source>
        <dbReference type="Proteomes" id="UP001651158"/>
    </source>
</evidence>
<evidence type="ECO:0008006" key="3">
    <source>
        <dbReference type="Google" id="ProtNLM"/>
    </source>
</evidence>
<comment type="caution">
    <text evidence="1">The sequence shown here is derived from an EMBL/GenBank/DDBJ whole genome shotgun (WGS) entry which is preliminary data.</text>
</comment>
<proteinExistence type="predicted"/>
<organism evidence="1 2">
    <name type="scientific">Taenia crassiceps</name>
    <dbReference type="NCBI Taxonomy" id="6207"/>
    <lineage>
        <taxon>Eukaryota</taxon>
        <taxon>Metazoa</taxon>
        <taxon>Spiralia</taxon>
        <taxon>Lophotrochozoa</taxon>
        <taxon>Platyhelminthes</taxon>
        <taxon>Cestoda</taxon>
        <taxon>Eucestoda</taxon>
        <taxon>Cyclophyllidea</taxon>
        <taxon>Taeniidae</taxon>
        <taxon>Taenia</taxon>
    </lineage>
</organism>
<dbReference type="Proteomes" id="UP001651158">
    <property type="component" value="Unassembled WGS sequence"/>
</dbReference>
<gene>
    <name evidence="1" type="ORF">TcWFU_003459</name>
</gene>
<evidence type="ECO:0000313" key="1">
    <source>
        <dbReference type="EMBL" id="KAL5111775.1"/>
    </source>
</evidence>
<name>A0ABR4QQT7_9CEST</name>
<protein>
    <recommendedName>
        <fullName evidence="3">Secreted protein</fullName>
    </recommendedName>
</protein>
<reference evidence="1 2" key="1">
    <citation type="journal article" date="2022" name="Front. Cell. Infect. Microbiol.">
        <title>The Genomes of Two Strains of Taenia crassiceps the Animal Model for the Study of Human Cysticercosis.</title>
        <authorList>
            <person name="Bobes R.J."/>
            <person name="Estrada K."/>
            <person name="Rios-Valencia D.G."/>
            <person name="Calderon-Gallegos A."/>
            <person name="de la Torre P."/>
            <person name="Carrero J.C."/>
            <person name="Sanchez-Flores A."/>
            <person name="Laclette J.P."/>
        </authorList>
    </citation>
    <scope>NUCLEOTIDE SEQUENCE [LARGE SCALE GENOMIC DNA]</scope>
    <source>
        <strain evidence="1">WFUcys</strain>
    </source>
</reference>
<sequence>MISFHAFLPVFYYLHDGVWCKAGALLSPSIVSALGPLDSHTRWYNLSNIKQGRLPFLQYEQLQKVQTTATTRRRRRQH</sequence>